<keyword evidence="2" id="KW-1185">Reference proteome</keyword>
<protein>
    <submittedName>
        <fullName evidence="1">Uncharacterized protein</fullName>
    </submittedName>
</protein>
<comment type="caution">
    <text evidence="1">The sequence shown here is derived from an EMBL/GenBank/DDBJ whole genome shotgun (WGS) entry which is preliminary data.</text>
</comment>
<dbReference type="AlphaFoldDB" id="A0A8H3FHR1"/>
<name>A0A8H3FHR1_9LECA</name>
<organism evidence="1 2">
    <name type="scientific">Heterodermia speciosa</name>
    <dbReference type="NCBI Taxonomy" id="116794"/>
    <lineage>
        <taxon>Eukaryota</taxon>
        <taxon>Fungi</taxon>
        <taxon>Dikarya</taxon>
        <taxon>Ascomycota</taxon>
        <taxon>Pezizomycotina</taxon>
        <taxon>Lecanoromycetes</taxon>
        <taxon>OSLEUM clade</taxon>
        <taxon>Lecanoromycetidae</taxon>
        <taxon>Caliciales</taxon>
        <taxon>Physciaceae</taxon>
        <taxon>Heterodermia</taxon>
    </lineage>
</organism>
<sequence>MGGKAFTSGPNALSTPRLPPNLYSLVLEDTVTLLQTLYAHVASPPPAPAKESHGDIDILVCEPLSSPPPSTPVLESLLQSKRSISAGGRSFAIPHPIINNAYVQVDMRVCPDLASWKWQLFHHAFGDLWNLLGTTIRPFGLTANEKGLHVRIEEIELLDRKKSMIYLTKDPLEVCQLLGLDAERTGLDEDGVVLGGDGTNCRGFHNMEDMYEFVAGSRLFRRSTYIKNNLKSNDRKRMAQRDGYSTFVDGWLSNYTGNEGGDLDMTRQKVWDEVEKKYDIKCVYERRITAWREERERLKIKGEGREERKRIALEEEAYANAWIEMLESGSI</sequence>
<dbReference type="Proteomes" id="UP000664521">
    <property type="component" value="Unassembled WGS sequence"/>
</dbReference>
<dbReference type="EMBL" id="CAJPDS010000032">
    <property type="protein sequence ID" value="CAF9922982.1"/>
    <property type="molecule type" value="Genomic_DNA"/>
</dbReference>
<accession>A0A8H3FHR1</accession>
<reference evidence="1" key="1">
    <citation type="submission" date="2021-03" db="EMBL/GenBank/DDBJ databases">
        <authorList>
            <person name="Tagirdzhanova G."/>
        </authorList>
    </citation>
    <scope>NUCLEOTIDE SEQUENCE</scope>
</reference>
<dbReference type="OrthoDB" id="4708870at2759"/>
<evidence type="ECO:0000313" key="2">
    <source>
        <dbReference type="Proteomes" id="UP000664521"/>
    </source>
</evidence>
<proteinExistence type="predicted"/>
<gene>
    <name evidence="1" type="ORF">HETSPECPRED_005208</name>
</gene>
<evidence type="ECO:0000313" key="1">
    <source>
        <dbReference type="EMBL" id="CAF9922982.1"/>
    </source>
</evidence>